<evidence type="ECO:0000256" key="10">
    <source>
        <dbReference type="ARBA" id="ARBA00023004"/>
    </source>
</evidence>
<protein>
    <submittedName>
        <fullName evidence="17">Trypsin</fullName>
    </submittedName>
</protein>
<dbReference type="InterPro" id="IPR040963">
    <property type="entry name" value="MCR"/>
</dbReference>
<evidence type="ECO:0000256" key="8">
    <source>
        <dbReference type="ARBA" id="ARBA00022801"/>
    </source>
</evidence>
<dbReference type="PANTHER" id="PTHR43343">
    <property type="entry name" value="PEPTIDASE S12"/>
    <property type="match status" value="1"/>
</dbReference>
<evidence type="ECO:0000256" key="11">
    <source>
        <dbReference type="ARBA" id="ARBA00023136"/>
    </source>
</evidence>
<name>A0A178N0D3_9PROT</name>
<evidence type="ECO:0000313" key="17">
    <source>
        <dbReference type="EMBL" id="OAN67954.1"/>
    </source>
</evidence>
<gene>
    <name evidence="17" type="ORF">A6A05_18175</name>
</gene>
<dbReference type="CDD" id="cd23086">
    <property type="entry name" value="cpPDZ2_MamE-like"/>
    <property type="match status" value="1"/>
</dbReference>
<keyword evidence="3" id="KW-0091">Biomineralization</keyword>
<evidence type="ECO:0000256" key="4">
    <source>
        <dbReference type="ARBA" id="ARBA00022617"/>
    </source>
</evidence>
<sequence>MTMFNGDVEDEGRSNISCGKDLKRYLMLMGVVALVVLFGAFIYRQSSGGLRLGAMMEQMTGARGAVNVPAQQGAPSAVVDPAMSVPARARVAPPSAAGAIATLPPVVDFGPAPVGSGGPFSAVATLLRNSVVSVTASSSGGQAMPDPLGLANPDGLPRFASPTTRSVENIGTGVIVRSDGFIITNYHVVRGANSVYVTVKDDVGSIRYSGEIVKMDEALDLALLKITPKAQLAAAVLGDSDAVLVADEVIAIGTPFGLDMTVSRGIISAKRKSMVIEGVTHSNLLQTDAAINQGNSGGPLVAANGTVVGINTAIYTPNGAFAGIGFAVPSNQARLFALDEVGWLPTSTAEGPTMGLVAMQRPMGVGVGAAGPVIAAGTPSPHVDGRQNMDCSNCHDIVPAGNGFQAPMMPVAAPVPPPPIPANAVSPHTDGRQNMTCNTCHHIVGGAAAGPIAFGQPMMPIAAPQQPAPAIRANAAIPHTDGRQNMNCANCHQIIGSVGAAPIAAPGAGGAYRFAQPPGSLAINIQGPRGGQGAVPGSGGSRASLLGAALTPLTQRLGLQANLPAGRGVFVNGVTPNTPAASAGLRPGDVILKVDGRPVHQPEEVAAIMAEMSNGRSVRIGVLRDGDVSNMSLVAGPSGLAAAVVQAPAAPAVMAGGAPTVPGVQPVIPKVPTEFNWLGMEIETFMAPQPVVGMPGATPVAGGGKGAQVAEVLAGSRAAVAGLQANDLIIEVNNRPVTSAARLDTAIKAATAAGQQILLKVHRNGQEFWIVL</sequence>
<reference evidence="17 18" key="1">
    <citation type="submission" date="2016-04" db="EMBL/GenBank/DDBJ databases">
        <title>Draft genome sequence of freshwater magnetotactic bacteria Magnetospirillum marisnigri SP-1 and Magnetospirillum moscoviense BB-1.</title>
        <authorList>
            <person name="Koziaeva V."/>
            <person name="Dziuba M.V."/>
            <person name="Ivanov T.M."/>
            <person name="Kuznetsov B."/>
            <person name="Grouzdev D.S."/>
        </authorList>
    </citation>
    <scope>NUCLEOTIDE SEQUENCE [LARGE SCALE GENOMIC DNA]</scope>
    <source>
        <strain evidence="17 18">BB-1</strain>
    </source>
</reference>
<keyword evidence="11 14" id="KW-0472">Membrane</keyword>
<dbReference type="SUPFAM" id="SSF50494">
    <property type="entry name" value="Trypsin-like serine proteases"/>
    <property type="match status" value="1"/>
</dbReference>
<dbReference type="SMART" id="SM00228">
    <property type="entry name" value="PDZ"/>
    <property type="match status" value="2"/>
</dbReference>
<keyword evidence="12" id="KW-1281">Magnetosome</keyword>
<keyword evidence="5" id="KW-0645">Protease</keyword>
<dbReference type="Pfam" id="PF13365">
    <property type="entry name" value="Trypsin_2"/>
    <property type="match status" value="1"/>
</dbReference>
<dbReference type="PROSITE" id="PS51007">
    <property type="entry name" value="CYTC"/>
    <property type="match status" value="1"/>
</dbReference>
<dbReference type="PRINTS" id="PR00834">
    <property type="entry name" value="PROTEASES2C"/>
</dbReference>
<dbReference type="Pfam" id="PF18509">
    <property type="entry name" value="MCR"/>
    <property type="match status" value="3"/>
</dbReference>
<dbReference type="GO" id="GO:0004252">
    <property type="term" value="F:serine-type endopeptidase activity"/>
    <property type="evidence" value="ECO:0007669"/>
    <property type="project" value="InterPro"/>
</dbReference>
<dbReference type="Proteomes" id="UP000078543">
    <property type="component" value="Unassembled WGS sequence"/>
</dbReference>
<dbReference type="RefSeq" id="WP_082910571.1">
    <property type="nucleotide sequence ID" value="NZ_LWQU01000005.1"/>
</dbReference>
<feature type="domain" description="PDZ" evidence="15">
    <location>
        <begin position="522"/>
        <end position="626"/>
    </location>
</feature>
<evidence type="ECO:0000256" key="2">
    <source>
        <dbReference type="ARBA" id="ARBA00004206"/>
    </source>
</evidence>
<keyword evidence="6 14" id="KW-0812">Transmembrane</keyword>
<evidence type="ECO:0000256" key="3">
    <source>
        <dbReference type="ARBA" id="ARBA00022591"/>
    </source>
</evidence>
<accession>A0A178N0D3</accession>
<dbReference type="Pfam" id="PF13180">
    <property type="entry name" value="PDZ_2"/>
    <property type="match status" value="1"/>
</dbReference>
<evidence type="ECO:0000256" key="6">
    <source>
        <dbReference type="ARBA" id="ARBA00022692"/>
    </source>
</evidence>
<evidence type="ECO:0000256" key="9">
    <source>
        <dbReference type="ARBA" id="ARBA00022989"/>
    </source>
</evidence>
<dbReference type="GO" id="GO:0110146">
    <property type="term" value="C:magnetosome membrane"/>
    <property type="evidence" value="ECO:0007669"/>
    <property type="project" value="UniProtKB-SubCell"/>
</dbReference>
<feature type="domain" description="PDZ" evidence="15">
    <location>
        <begin position="696"/>
        <end position="765"/>
    </location>
</feature>
<dbReference type="InterPro" id="IPR036280">
    <property type="entry name" value="Multihaem_cyt_sf"/>
</dbReference>
<dbReference type="CDD" id="cd23087">
    <property type="entry name" value="cpPDZ1_MamE-like"/>
    <property type="match status" value="1"/>
</dbReference>
<proteinExistence type="predicted"/>
<dbReference type="GO" id="GO:0006508">
    <property type="term" value="P:proteolysis"/>
    <property type="evidence" value="ECO:0007669"/>
    <property type="project" value="UniProtKB-KW"/>
</dbReference>
<keyword evidence="9 14" id="KW-1133">Transmembrane helix</keyword>
<dbReference type="InterPro" id="IPR009056">
    <property type="entry name" value="Cyt_c-like_dom"/>
</dbReference>
<dbReference type="AlphaFoldDB" id="A0A178N0D3"/>
<dbReference type="SUPFAM" id="SSF50156">
    <property type="entry name" value="PDZ domain-like"/>
    <property type="match status" value="2"/>
</dbReference>
<dbReference type="InterPro" id="IPR001478">
    <property type="entry name" value="PDZ"/>
</dbReference>
<evidence type="ECO:0000256" key="13">
    <source>
        <dbReference type="PROSITE-ProRule" id="PRU00433"/>
    </source>
</evidence>
<evidence type="ECO:0000256" key="5">
    <source>
        <dbReference type="ARBA" id="ARBA00022670"/>
    </source>
</evidence>
<keyword evidence="18" id="KW-1185">Reference proteome</keyword>
<dbReference type="OrthoDB" id="7313317at2"/>
<keyword evidence="7 13" id="KW-0479">Metal-binding</keyword>
<dbReference type="PROSITE" id="PS50106">
    <property type="entry name" value="PDZ"/>
    <property type="match status" value="2"/>
</dbReference>
<dbReference type="PANTHER" id="PTHR43343:SF3">
    <property type="entry name" value="PROTEASE DO-LIKE 8, CHLOROPLASTIC"/>
    <property type="match status" value="1"/>
</dbReference>
<dbReference type="GO" id="GO:0009055">
    <property type="term" value="F:electron transfer activity"/>
    <property type="evidence" value="ECO:0007669"/>
    <property type="project" value="InterPro"/>
</dbReference>
<evidence type="ECO:0000256" key="7">
    <source>
        <dbReference type="ARBA" id="ARBA00022723"/>
    </source>
</evidence>
<feature type="transmembrane region" description="Helical" evidence="14">
    <location>
        <begin position="25"/>
        <end position="43"/>
    </location>
</feature>
<dbReference type="InterPro" id="IPR051201">
    <property type="entry name" value="Chloro_Bact_Ser_Proteases"/>
</dbReference>
<feature type="domain" description="Cytochrome c" evidence="16">
    <location>
        <begin position="445"/>
        <end position="558"/>
    </location>
</feature>
<dbReference type="GO" id="GO:0020037">
    <property type="term" value="F:heme binding"/>
    <property type="evidence" value="ECO:0007669"/>
    <property type="project" value="InterPro"/>
</dbReference>
<dbReference type="NCBIfam" id="NF040960">
    <property type="entry name" value="MamE"/>
    <property type="match status" value="1"/>
</dbReference>
<dbReference type="Gene3D" id="2.30.42.60">
    <property type="match status" value="1"/>
</dbReference>
<evidence type="ECO:0000256" key="12">
    <source>
        <dbReference type="ARBA" id="ARBA00023178"/>
    </source>
</evidence>
<evidence type="ECO:0000256" key="14">
    <source>
        <dbReference type="SAM" id="Phobius"/>
    </source>
</evidence>
<dbReference type="GO" id="GO:0046872">
    <property type="term" value="F:metal ion binding"/>
    <property type="evidence" value="ECO:0007669"/>
    <property type="project" value="UniProtKB-KW"/>
</dbReference>
<comment type="subcellular location">
    <subcellularLocation>
        <location evidence="2">Magnetosome membrane</location>
        <topology evidence="2">Single-pass membrane protein</topology>
    </subcellularLocation>
</comment>
<evidence type="ECO:0000259" key="16">
    <source>
        <dbReference type="PROSITE" id="PS51007"/>
    </source>
</evidence>
<dbReference type="InterPro" id="IPR001940">
    <property type="entry name" value="Peptidase_S1C"/>
</dbReference>
<dbReference type="STRING" id="1437059.A6A05_18175"/>
<dbReference type="Pfam" id="PF00595">
    <property type="entry name" value="PDZ"/>
    <property type="match status" value="1"/>
</dbReference>
<organism evidence="17 18">
    <name type="scientific">Magnetospirillum moscoviense</name>
    <dbReference type="NCBI Taxonomy" id="1437059"/>
    <lineage>
        <taxon>Bacteria</taxon>
        <taxon>Pseudomonadati</taxon>
        <taxon>Pseudomonadota</taxon>
        <taxon>Alphaproteobacteria</taxon>
        <taxon>Rhodospirillales</taxon>
        <taxon>Rhodospirillaceae</taxon>
        <taxon>Magnetospirillum</taxon>
    </lineage>
</organism>
<dbReference type="SUPFAM" id="SSF48695">
    <property type="entry name" value="Multiheme cytochromes"/>
    <property type="match status" value="1"/>
</dbReference>
<dbReference type="Gene3D" id="2.30.42.10">
    <property type="match status" value="2"/>
</dbReference>
<dbReference type="InterPro" id="IPR036034">
    <property type="entry name" value="PDZ_sf"/>
</dbReference>
<keyword evidence="10 13" id="KW-0408">Iron</keyword>
<comment type="cofactor">
    <cofactor evidence="1">
        <name>heme</name>
        <dbReference type="ChEBI" id="CHEBI:30413"/>
    </cofactor>
</comment>
<dbReference type="InterPro" id="IPR009003">
    <property type="entry name" value="Peptidase_S1_PA"/>
</dbReference>
<comment type="caution">
    <text evidence="17">The sequence shown here is derived from an EMBL/GenBank/DDBJ whole genome shotgun (WGS) entry which is preliminary data.</text>
</comment>
<keyword evidence="8" id="KW-0378">Hydrolase</keyword>
<evidence type="ECO:0000313" key="18">
    <source>
        <dbReference type="Proteomes" id="UP000078543"/>
    </source>
</evidence>
<dbReference type="EMBL" id="LWQU01000005">
    <property type="protein sequence ID" value="OAN67954.1"/>
    <property type="molecule type" value="Genomic_DNA"/>
</dbReference>
<dbReference type="Gene3D" id="2.40.10.120">
    <property type="match status" value="1"/>
</dbReference>
<evidence type="ECO:0000256" key="1">
    <source>
        <dbReference type="ARBA" id="ARBA00001971"/>
    </source>
</evidence>
<evidence type="ECO:0000259" key="15">
    <source>
        <dbReference type="PROSITE" id="PS50106"/>
    </source>
</evidence>
<keyword evidence="4 13" id="KW-0349">Heme</keyword>